<dbReference type="EMBL" id="SWLG01000034">
    <property type="protein sequence ID" value="TLS34960.1"/>
    <property type="molecule type" value="Genomic_DNA"/>
</dbReference>
<comment type="caution">
    <text evidence="1">The sequence shown here is derived from an EMBL/GenBank/DDBJ whole genome shotgun (WGS) entry which is preliminary data.</text>
</comment>
<evidence type="ECO:0000313" key="2">
    <source>
        <dbReference type="Proteomes" id="UP000308230"/>
    </source>
</evidence>
<dbReference type="Pfam" id="PF10676">
    <property type="entry name" value="gerPA"/>
    <property type="match status" value="1"/>
</dbReference>
<dbReference type="RefSeq" id="WP_138129622.1">
    <property type="nucleotide sequence ID" value="NZ_SWLG01000034.1"/>
</dbReference>
<protein>
    <submittedName>
        <fullName evidence="1">Spore germination protein</fullName>
    </submittedName>
</protein>
<dbReference type="InterPro" id="IPR019618">
    <property type="entry name" value="Spore_germination_GerPA"/>
</dbReference>
<proteinExistence type="predicted"/>
<organism evidence="1 2">
    <name type="scientific">Exobacillus caeni</name>
    <dbReference type="NCBI Taxonomy" id="2574798"/>
    <lineage>
        <taxon>Bacteria</taxon>
        <taxon>Bacillati</taxon>
        <taxon>Bacillota</taxon>
        <taxon>Bacilli</taxon>
        <taxon>Bacillales</taxon>
        <taxon>Guptibacillaceae</taxon>
        <taxon>Exobacillus</taxon>
    </lineage>
</organism>
<sequence length="80" mass="8242">MPVINNIFNIKVNSIANNGSISFGNTYHSNHTANSKLQGANTSVGDFAPANSMASNNAFDPDVTDMAEVGNVGTQNGAAI</sequence>
<accession>A0A5R9EY51</accession>
<reference evidence="1 2" key="1">
    <citation type="submission" date="2019-04" db="EMBL/GenBank/DDBJ databases">
        <title>Bacillus caeni sp. nov., a bacterium isolated from mangrove sediment.</title>
        <authorList>
            <person name="Huang H."/>
            <person name="Mo K."/>
            <person name="Hu Y."/>
        </authorList>
    </citation>
    <scope>NUCLEOTIDE SEQUENCE [LARGE SCALE GENOMIC DNA]</scope>
    <source>
        <strain evidence="1 2">HB172195</strain>
    </source>
</reference>
<evidence type="ECO:0000313" key="1">
    <source>
        <dbReference type="EMBL" id="TLS34960.1"/>
    </source>
</evidence>
<name>A0A5R9EY51_9BACL</name>
<gene>
    <name evidence="1" type="ORF">FCL54_22900</name>
</gene>
<keyword evidence="2" id="KW-1185">Reference proteome</keyword>
<dbReference type="OrthoDB" id="2934210at2"/>
<dbReference type="AlphaFoldDB" id="A0A5R9EY51"/>
<dbReference type="Proteomes" id="UP000308230">
    <property type="component" value="Unassembled WGS sequence"/>
</dbReference>